<evidence type="ECO:0000313" key="1">
    <source>
        <dbReference type="EMBL" id="ACH62181.1"/>
    </source>
</evidence>
<gene>
    <name evidence="1" type="primary">214</name>
    <name evidence="1" type="ORF">MYRNA_214</name>
</gene>
<proteinExistence type="predicted"/>
<dbReference type="GeneID" id="6920918"/>
<organism evidence="1 2">
    <name type="scientific">Mycobacterium phage Myrna</name>
    <dbReference type="NCBI Taxonomy" id="546805"/>
    <lineage>
        <taxon>Viruses</taxon>
        <taxon>Duplodnaviria</taxon>
        <taxon>Heunggongvirae</taxon>
        <taxon>Uroviricota</taxon>
        <taxon>Caudoviricetes</taxon>
        <taxon>Ceeclamvirinae</taxon>
        <taxon>Myrnavirus</taxon>
        <taxon>Myrnavirus myrna</taxon>
    </lineage>
</organism>
<keyword evidence="2" id="KW-1185">Reference proteome</keyword>
<sequence length="147" mass="16497">MPMPLVNPLTGKPFERPAPPAPEAVEIYPSELPKVQAAFKTLQDRFAQKVVEDPLEAANAFNQLAVNEFGDIGFEIEVEWHEASENPFGEAKMYVPRINIVGRTRKETEIDHDRMQHDIVTGKADGVAGYIREDGSEREDPIKKIIV</sequence>
<evidence type="ECO:0000313" key="2">
    <source>
        <dbReference type="Proteomes" id="UP000001849"/>
    </source>
</evidence>
<accession>B5LJI4</accession>
<reference evidence="1 2" key="1">
    <citation type="submission" date="2008-06" db="EMBL/GenBank/DDBJ databases">
        <authorList>
            <person name="Smith A.L."/>
            <person name="Paladin E.C."/>
            <person name="Jacobs-Sera D."/>
            <person name="Hendirx R.W."/>
            <person name="Hatfull G.F."/>
        </authorList>
    </citation>
    <scope>NUCLEOTIDE SEQUENCE [LARGE SCALE GENOMIC DNA]</scope>
</reference>
<dbReference type="RefSeq" id="YP_002225091.1">
    <property type="nucleotide sequence ID" value="NC_011273.1"/>
</dbReference>
<dbReference type="KEGG" id="vg:6920918"/>
<dbReference type="Proteomes" id="UP000001849">
    <property type="component" value="Segment"/>
</dbReference>
<dbReference type="OrthoDB" id="40589at10239"/>
<name>B5LJI4_9CAUD</name>
<dbReference type="EMBL" id="EU826466">
    <property type="protein sequence ID" value="ACH62181.1"/>
    <property type="molecule type" value="Genomic_DNA"/>
</dbReference>
<protein>
    <submittedName>
        <fullName evidence="1">Uncharacterized protein</fullName>
    </submittedName>
</protein>